<comment type="caution">
    <text evidence="6">The sequence shown here is derived from an EMBL/GenBank/DDBJ whole genome shotgun (WGS) entry which is preliminary data.</text>
</comment>
<evidence type="ECO:0000313" key="6">
    <source>
        <dbReference type="EMBL" id="PZX15774.1"/>
    </source>
</evidence>
<dbReference type="InterPro" id="IPR006665">
    <property type="entry name" value="OmpA-like"/>
</dbReference>
<keyword evidence="4" id="KW-1133">Transmembrane helix</keyword>
<dbReference type="Gene3D" id="3.30.1330.60">
    <property type="entry name" value="OmpA-like domain"/>
    <property type="match status" value="1"/>
</dbReference>
<dbReference type="PROSITE" id="PS51123">
    <property type="entry name" value="OMPA_2"/>
    <property type="match status" value="1"/>
</dbReference>
<evidence type="ECO:0000313" key="7">
    <source>
        <dbReference type="Proteomes" id="UP000248916"/>
    </source>
</evidence>
<evidence type="ECO:0000256" key="1">
    <source>
        <dbReference type="PROSITE-ProRule" id="PRU00473"/>
    </source>
</evidence>
<dbReference type="EMBL" id="QKZL01000009">
    <property type="protein sequence ID" value="PZX15774.1"/>
    <property type="molecule type" value="Genomic_DNA"/>
</dbReference>
<keyword evidence="7" id="KW-1185">Reference proteome</keyword>
<dbReference type="InterPro" id="IPR050330">
    <property type="entry name" value="Bact_OuterMem_StrucFunc"/>
</dbReference>
<feature type="coiled-coil region" evidence="2">
    <location>
        <begin position="444"/>
        <end position="472"/>
    </location>
</feature>
<evidence type="ECO:0000259" key="5">
    <source>
        <dbReference type="PROSITE" id="PS51123"/>
    </source>
</evidence>
<evidence type="ECO:0000256" key="3">
    <source>
        <dbReference type="SAM" id="MobiDB-lite"/>
    </source>
</evidence>
<dbReference type="CDD" id="cd07185">
    <property type="entry name" value="OmpA_C-like"/>
    <property type="match status" value="1"/>
</dbReference>
<feature type="coiled-coil region" evidence="2">
    <location>
        <begin position="300"/>
        <end position="415"/>
    </location>
</feature>
<name>A0A2W7NGC2_9RHOB</name>
<reference evidence="6 7" key="1">
    <citation type="submission" date="2018-06" db="EMBL/GenBank/DDBJ databases">
        <title>Genomic Encyclopedia of Archaeal and Bacterial Type Strains, Phase II (KMG-II): from individual species to whole genera.</title>
        <authorList>
            <person name="Goeker M."/>
        </authorList>
    </citation>
    <scope>NUCLEOTIDE SEQUENCE [LARGE SCALE GENOMIC DNA]</scope>
    <source>
        <strain evidence="6 7">DSM 22009</strain>
    </source>
</reference>
<dbReference type="OrthoDB" id="9815217at2"/>
<keyword evidence="1 4" id="KW-0472">Membrane</keyword>
<dbReference type="AlphaFoldDB" id="A0A2W7NGC2"/>
<dbReference type="SUPFAM" id="SSF103088">
    <property type="entry name" value="OmpA-like"/>
    <property type="match status" value="1"/>
</dbReference>
<organism evidence="6 7">
    <name type="scientific">Palleronia aestuarii</name>
    <dbReference type="NCBI Taxonomy" id="568105"/>
    <lineage>
        <taxon>Bacteria</taxon>
        <taxon>Pseudomonadati</taxon>
        <taxon>Pseudomonadota</taxon>
        <taxon>Alphaproteobacteria</taxon>
        <taxon>Rhodobacterales</taxon>
        <taxon>Roseobacteraceae</taxon>
        <taxon>Palleronia</taxon>
    </lineage>
</organism>
<evidence type="ECO:0000256" key="2">
    <source>
        <dbReference type="SAM" id="Coils"/>
    </source>
</evidence>
<evidence type="ECO:0000256" key="4">
    <source>
        <dbReference type="SAM" id="Phobius"/>
    </source>
</evidence>
<gene>
    <name evidence="6" type="ORF">LX81_02407</name>
</gene>
<sequence length="621" mass="67682">MALMRRSTHRVTASIWPGFVDAMTALLLVMMFLLTIFMVVQFVLREEISGQQTRLGTLSEEVAGLTEALGLATARTEALEGERDDLLAVLDDRSQRIDALEATTADQAGRIAGFEERMDALMAERERDRARISGLETRGAELSAEGDRLASALSAARDEIDEEAERARLAAARADALEALTADLREDLSARGEEVETLTANLSESEAARLTEAAAAEVLRARLEASETELSAAALALDAERARAEETLTLLAAARSAEADLDARLAAALLAQEDLEADLAGARSDGAELAATLDAERTRLAAALATRADLAAERDRLDERITALSEERETEREAAAERIGARETELATLRDRLEAALAERLAAEEAAETRLSEAETRAVLLSQARSALADEEEVSAEARREVALLNAQVGRLREELSAMQTLLDAEQSAGSEQDLEIESLGNQLNAALAREAAEQRRRAELEEAERERLETYRSEFFGKLREVVGDREGIAVSGDRFVFDSEVLFPSGSARLSDEGRDQVRRVASILEEISDDIPPGIDWVIRVDGHTDDVPISGNGRYADNWELSQARALSVVRFMSDDLGFPARRLAPTGFGAYRPVAEGSSPEARAQNRRIEMKLTER</sequence>
<protein>
    <submittedName>
        <fullName evidence="6">Chemotaxis protein MotB</fullName>
    </submittedName>
</protein>
<feature type="region of interest" description="Disordered" evidence="3">
    <location>
        <begin position="599"/>
        <end position="621"/>
    </location>
</feature>
<keyword evidence="4" id="KW-0812">Transmembrane</keyword>
<feature type="coiled-coil region" evidence="2">
    <location>
        <begin position="111"/>
        <end position="173"/>
    </location>
</feature>
<dbReference type="Pfam" id="PF00691">
    <property type="entry name" value="OmpA"/>
    <property type="match status" value="1"/>
</dbReference>
<dbReference type="NCBIfam" id="NF006542">
    <property type="entry name" value="PRK09039.1-1"/>
    <property type="match status" value="1"/>
</dbReference>
<dbReference type="InterPro" id="IPR036737">
    <property type="entry name" value="OmpA-like_sf"/>
</dbReference>
<proteinExistence type="predicted"/>
<feature type="transmembrane region" description="Helical" evidence="4">
    <location>
        <begin position="20"/>
        <end position="44"/>
    </location>
</feature>
<keyword evidence="2" id="KW-0175">Coiled coil</keyword>
<dbReference type="RefSeq" id="WP_111537538.1">
    <property type="nucleotide sequence ID" value="NZ_QKZL01000009.1"/>
</dbReference>
<dbReference type="PANTHER" id="PTHR30329">
    <property type="entry name" value="STATOR ELEMENT OF FLAGELLAR MOTOR COMPLEX"/>
    <property type="match status" value="1"/>
</dbReference>
<dbReference type="Gene3D" id="1.10.287.1490">
    <property type="match status" value="1"/>
</dbReference>
<dbReference type="Proteomes" id="UP000248916">
    <property type="component" value="Unassembled WGS sequence"/>
</dbReference>
<feature type="domain" description="OmpA-like" evidence="5">
    <location>
        <begin position="492"/>
        <end position="621"/>
    </location>
</feature>
<accession>A0A2W7NGC2</accession>
<dbReference type="GO" id="GO:0016020">
    <property type="term" value="C:membrane"/>
    <property type="evidence" value="ECO:0007669"/>
    <property type="project" value="UniProtKB-UniRule"/>
</dbReference>
<dbReference type="PANTHER" id="PTHR30329:SF21">
    <property type="entry name" value="LIPOPROTEIN YIAD-RELATED"/>
    <property type="match status" value="1"/>
</dbReference>
<feature type="compositionally biased region" description="Basic and acidic residues" evidence="3">
    <location>
        <begin position="612"/>
        <end position="621"/>
    </location>
</feature>